<dbReference type="SUPFAM" id="SSF56935">
    <property type="entry name" value="Porins"/>
    <property type="match status" value="1"/>
</dbReference>
<accession>A0A318UAL8</accession>
<evidence type="ECO:0000313" key="2">
    <source>
        <dbReference type="EMBL" id="PYF72623.1"/>
    </source>
</evidence>
<sequence>MPMNRFLKFSGIPSHCKGLFFLIAALNLLVISTALGQSGYRISGTVKDSLNKAIPGAAIEVITGKDTVKGNTDYRGRFAVIGIVTSEILLTIKAMGYLSISRRYKFTPEHRSLIIQPVMDRDVNTLKEVVIKAKVIPIRLMKDTVEYNAAAYMVRETDRVEELLRQLPGIEIDNEGKVSAMGRPMTKLRINGEDFFTNNVKDFISQLPADMVAKIQVINDYGDEANFTGIKTGASEKMLNLVTKPGRNKGNFGNTSVSGGTNERYGLQTNANLWREKKQIGVKGSVISTNNAAGINRGISTGINYRDKLSKELTTSIAYSFDNVKNKNHQIDFIETLNTIGTIYTSDESQRNSKNNKHNVNWSLQSVGDKSYVQAGVVGTFLDNNDLFMGKSNQRGVIKQDQFNNSTTKDFSPDLNANVAWAYRLKKPGRNISVGVSAKNGTSDTQEDLNSQISYYGPGQASVVKDSVLNRIVNTRTLSRSVGASFRFSEPIGHRTDSLISRNLDVYYNFQLEVNNNDLLTRVNNNSSVGRVIDSLSTVYSSRFISHLIGLSYRFGAENLSYSLGMTAQPNLLVVENEHPVSRITRAGFNMAPVANMSLILSQNTSVTFTYNGNSIAPNLSQLQPVPNTRNLQNIVIGNPNLKSTFNHNASFTYQNSNLVNGRALMLGINSTLVKDQIVSNIILKRDTLNSLKQQTRFENADGTYSLDALYSWSKPFVENKFNVEFRGSIGVANTVSYTDSILNTNRGFNFAQAVSLRMNQKGLSLSAAANYTYSSNRYSLALGNLKDIQIYELNVNAKAFITPTISIGFDASKRINKGYSLDAKNPFLMNASIQKTFFKKQQATLKLQAYDLLNQGNYLMRSVSDNSIIDSKNSQITRYFQLSFNINLQQFGG</sequence>
<dbReference type="OrthoDB" id="1086219at2"/>
<dbReference type="InterPro" id="IPR041700">
    <property type="entry name" value="OMP_b-brl_3"/>
</dbReference>
<name>A0A318UAL8_9SPHI</name>
<dbReference type="InterPro" id="IPR008969">
    <property type="entry name" value="CarboxyPept-like_regulatory"/>
</dbReference>
<evidence type="ECO:0000259" key="1">
    <source>
        <dbReference type="Pfam" id="PF14905"/>
    </source>
</evidence>
<dbReference type="Gene3D" id="2.60.40.1120">
    <property type="entry name" value="Carboxypeptidase-like, regulatory domain"/>
    <property type="match status" value="1"/>
</dbReference>
<organism evidence="2 3">
    <name type="scientific">Pedobacter nutrimenti</name>
    <dbReference type="NCBI Taxonomy" id="1241337"/>
    <lineage>
        <taxon>Bacteria</taxon>
        <taxon>Pseudomonadati</taxon>
        <taxon>Bacteroidota</taxon>
        <taxon>Sphingobacteriia</taxon>
        <taxon>Sphingobacteriales</taxon>
        <taxon>Sphingobacteriaceae</taxon>
        <taxon>Pedobacter</taxon>
    </lineage>
</organism>
<dbReference type="EMBL" id="QKLU01000006">
    <property type="protein sequence ID" value="PYF72623.1"/>
    <property type="molecule type" value="Genomic_DNA"/>
</dbReference>
<dbReference type="Proteomes" id="UP000248198">
    <property type="component" value="Unassembled WGS sequence"/>
</dbReference>
<evidence type="ECO:0000313" key="3">
    <source>
        <dbReference type="Proteomes" id="UP000248198"/>
    </source>
</evidence>
<feature type="domain" description="Outer membrane protein beta-barrel" evidence="1">
    <location>
        <begin position="424"/>
        <end position="782"/>
    </location>
</feature>
<reference evidence="2 3" key="1">
    <citation type="submission" date="2018-06" db="EMBL/GenBank/DDBJ databases">
        <title>Genomic Encyclopedia of Archaeal and Bacterial Type Strains, Phase II (KMG-II): from individual species to whole genera.</title>
        <authorList>
            <person name="Goeker M."/>
        </authorList>
    </citation>
    <scope>NUCLEOTIDE SEQUENCE [LARGE SCALE GENOMIC DNA]</scope>
    <source>
        <strain evidence="2 3">DSM 27372</strain>
    </source>
</reference>
<dbReference type="Pfam" id="PF14905">
    <property type="entry name" value="OMP_b-brl_3"/>
    <property type="match status" value="1"/>
</dbReference>
<dbReference type="AlphaFoldDB" id="A0A318UAL8"/>
<keyword evidence="3" id="KW-1185">Reference proteome</keyword>
<protein>
    <submittedName>
        <fullName evidence="2">Outer membrane beta-barrel protein</fullName>
    </submittedName>
</protein>
<dbReference type="SUPFAM" id="SSF49464">
    <property type="entry name" value="Carboxypeptidase regulatory domain-like"/>
    <property type="match status" value="1"/>
</dbReference>
<gene>
    <name evidence="2" type="ORF">B0O44_106278</name>
</gene>
<comment type="caution">
    <text evidence="2">The sequence shown here is derived from an EMBL/GenBank/DDBJ whole genome shotgun (WGS) entry which is preliminary data.</text>
</comment>
<proteinExistence type="predicted"/>